<dbReference type="AlphaFoldDB" id="A0A923HQU7"/>
<evidence type="ECO:0000313" key="4">
    <source>
        <dbReference type="EMBL" id="MBC3887099.1"/>
    </source>
</evidence>
<keyword evidence="2" id="KW-0732">Signal</keyword>
<dbReference type="Gene3D" id="3.40.50.1980">
    <property type="entry name" value="Nitrogenase molybdenum iron protein domain"/>
    <property type="match status" value="2"/>
</dbReference>
<feature type="domain" description="Fe/B12 periplasmic-binding" evidence="3">
    <location>
        <begin position="57"/>
        <end position="329"/>
    </location>
</feature>
<comment type="caution">
    <text evidence="4">The sequence shown here is derived from an EMBL/GenBank/DDBJ whole genome shotgun (WGS) entry which is preliminary data.</text>
</comment>
<name>A0A923HQU7_9FIRM</name>
<dbReference type="OrthoDB" id="9787830at2"/>
<dbReference type="GO" id="GO:0071281">
    <property type="term" value="P:cellular response to iron ion"/>
    <property type="evidence" value="ECO:0007669"/>
    <property type="project" value="TreeGrafter"/>
</dbReference>
<dbReference type="PANTHER" id="PTHR30535:SF34">
    <property type="entry name" value="MOLYBDATE-BINDING PROTEIN MOLA"/>
    <property type="match status" value="1"/>
</dbReference>
<proteinExistence type="inferred from homology"/>
<dbReference type="PROSITE" id="PS50983">
    <property type="entry name" value="FE_B12_PBP"/>
    <property type="match status" value="1"/>
</dbReference>
<evidence type="ECO:0000256" key="2">
    <source>
        <dbReference type="SAM" id="SignalP"/>
    </source>
</evidence>
<comment type="similarity">
    <text evidence="1">Belongs to the bacterial solute-binding protein 8 family.</text>
</comment>
<dbReference type="PROSITE" id="PS51257">
    <property type="entry name" value="PROKAR_LIPOPROTEIN"/>
    <property type="match status" value="1"/>
</dbReference>
<accession>A0A923HQU7</accession>
<dbReference type="InterPro" id="IPR050902">
    <property type="entry name" value="ABC_Transporter_SBP"/>
</dbReference>
<dbReference type="EMBL" id="WJBD01000002">
    <property type="protein sequence ID" value="MBC3887099.1"/>
    <property type="molecule type" value="Genomic_DNA"/>
</dbReference>
<dbReference type="SUPFAM" id="SSF53807">
    <property type="entry name" value="Helical backbone' metal receptor"/>
    <property type="match status" value="1"/>
</dbReference>
<evidence type="ECO:0000313" key="5">
    <source>
        <dbReference type="Proteomes" id="UP000616595"/>
    </source>
</evidence>
<reference evidence="4" key="1">
    <citation type="submission" date="2019-10" db="EMBL/GenBank/DDBJ databases">
        <authorList>
            <person name="Ross D.E."/>
            <person name="Gulliver D."/>
        </authorList>
    </citation>
    <scope>NUCLEOTIDE SEQUENCE</scope>
    <source>
        <strain evidence="4">DER-2019</strain>
    </source>
</reference>
<dbReference type="Pfam" id="PF01497">
    <property type="entry name" value="Peripla_BP_2"/>
    <property type="match status" value="1"/>
</dbReference>
<gene>
    <name evidence="4" type="ORF">GH810_02085</name>
</gene>
<dbReference type="Gene3D" id="1.20.58.2180">
    <property type="match status" value="1"/>
</dbReference>
<sequence length="365" mass="40156">MKKRLAISMVIIMILGLFCGCSTQSSSTSSSASDAGSATRVITDMAGRQVTIPSDVKSVYCAVPTAEAMVSSLCPDKLIGWVNQPTEASLKYLPERFATLPVIGGWMGQKVTANMEDIIKLNPDVIIYMTNESAFANDETPKQIETQTGKPVIVVPSDLQYTAKVYRFLGDCLSQTDRGEKLASYCEDKMTQIKDAMAKVPEAEKLSIYYAENPDGLATDPAGSGHTEVLDFVGVKNIADVEMLTGMGMTTVSIEQIINWNPDVILVSSSSADTYKNVMTNAIWKDIKAVQDGRIYVTPSVPFNWFDRPPNTMRVLGIQWLASVMYPNYISYDINSEIKEYFDLFYNVKLTDDEVKALLATPSIS</sequence>
<protein>
    <submittedName>
        <fullName evidence="4">ABC transporter substrate-binding protein</fullName>
    </submittedName>
</protein>
<dbReference type="RefSeq" id="WP_148566552.1">
    <property type="nucleotide sequence ID" value="NZ_RXYA01000004.1"/>
</dbReference>
<dbReference type="Proteomes" id="UP000616595">
    <property type="component" value="Unassembled WGS sequence"/>
</dbReference>
<evidence type="ECO:0000259" key="3">
    <source>
        <dbReference type="PROSITE" id="PS50983"/>
    </source>
</evidence>
<feature type="signal peptide" evidence="2">
    <location>
        <begin position="1"/>
        <end position="19"/>
    </location>
</feature>
<keyword evidence="5" id="KW-1185">Reference proteome</keyword>
<feature type="chain" id="PRO_5038754813" evidence="2">
    <location>
        <begin position="20"/>
        <end position="365"/>
    </location>
</feature>
<reference evidence="4" key="2">
    <citation type="submission" date="2020-10" db="EMBL/GenBank/DDBJ databases">
        <title>Comparative genomics of the Acetobacterium genus.</title>
        <authorList>
            <person name="Marshall C."/>
            <person name="May H."/>
            <person name="Norman S."/>
        </authorList>
    </citation>
    <scope>NUCLEOTIDE SEQUENCE</scope>
    <source>
        <strain evidence="4">DER-2019</strain>
    </source>
</reference>
<evidence type="ECO:0000256" key="1">
    <source>
        <dbReference type="ARBA" id="ARBA00008814"/>
    </source>
</evidence>
<dbReference type="PANTHER" id="PTHR30535">
    <property type="entry name" value="VITAMIN B12-BINDING PROTEIN"/>
    <property type="match status" value="1"/>
</dbReference>
<dbReference type="InterPro" id="IPR002491">
    <property type="entry name" value="ABC_transptr_periplasmic_BD"/>
</dbReference>
<organism evidence="4 5">
    <name type="scientific">Acetobacterium paludosum</name>
    <dbReference type="NCBI Taxonomy" id="52693"/>
    <lineage>
        <taxon>Bacteria</taxon>
        <taxon>Bacillati</taxon>
        <taxon>Bacillota</taxon>
        <taxon>Clostridia</taxon>
        <taxon>Eubacteriales</taxon>
        <taxon>Eubacteriaceae</taxon>
        <taxon>Acetobacterium</taxon>
    </lineage>
</organism>